<dbReference type="PROSITE" id="PS00189">
    <property type="entry name" value="LIPOYL"/>
    <property type="match status" value="1"/>
</dbReference>
<dbReference type="PROSITE" id="PS50968">
    <property type="entry name" value="BIOTINYL_LIPOYL"/>
    <property type="match status" value="1"/>
</dbReference>
<dbReference type="HOGENOM" id="CLU_1100307_0_0_1"/>
<dbReference type="Pfam" id="PF00364">
    <property type="entry name" value="Biotin_lipoyl"/>
    <property type="match status" value="1"/>
</dbReference>
<dbReference type="InterPro" id="IPR050743">
    <property type="entry name" value="2-oxoacid_DH_E2_comp"/>
</dbReference>
<keyword evidence="3" id="KW-0450">Lipoyl</keyword>
<evidence type="ECO:0000256" key="6">
    <source>
        <dbReference type="ARBA" id="ARBA00038880"/>
    </source>
</evidence>
<dbReference type="InParanoid" id="B7FY32"/>
<dbReference type="AlphaFoldDB" id="B7FY32"/>
<dbReference type="GO" id="GO:0016407">
    <property type="term" value="F:acetyltransferase activity"/>
    <property type="evidence" value="ECO:0007669"/>
    <property type="project" value="TreeGrafter"/>
</dbReference>
<dbReference type="SUPFAM" id="SSF51230">
    <property type="entry name" value="Single hybrid motif"/>
    <property type="match status" value="1"/>
</dbReference>
<dbReference type="GeneID" id="7200739"/>
<evidence type="ECO:0000256" key="5">
    <source>
        <dbReference type="ARBA" id="ARBA00023315"/>
    </source>
</evidence>
<evidence type="ECO:0000256" key="7">
    <source>
        <dbReference type="ARBA" id="ARBA00039275"/>
    </source>
</evidence>
<accession>B7FY32</accession>
<organism evidence="10 11">
    <name type="scientific">Phaeodactylum tricornutum (strain CCAP 1055/1)</name>
    <dbReference type="NCBI Taxonomy" id="556484"/>
    <lineage>
        <taxon>Eukaryota</taxon>
        <taxon>Sar</taxon>
        <taxon>Stramenopiles</taxon>
        <taxon>Ochrophyta</taxon>
        <taxon>Bacillariophyta</taxon>
        <taxon>Bacillariophyceae</taxon>
        <taxon>Bacillariophycidae</taxon>
        <taxon>Naviculales</taxon>
        <taxon>Phaeodactylaceae</taxon>
        <taxon>Phaeodactylum</taxon>
    </lineage>
</organism>
<dbReference type="PANTHER" id="PTHR43178:SF5">
    <property type="entry name" value="LIPOAMIDE ACYLTRANSFERASE COMPONENT OF BRANCHED-CHAIN ALPHA-KETO ACID DEHYDROGENASE COMPLEX, MITOCHONDRIAL"/>
    <property type="match status" value="1"/>
</dbReference>
<keyword evidence="11" id="KW-1185">Reference proteome</keyword>
<evidence type="ECO:0000256" key="8">
    <source>
        <dbReference type="ARBA" id="ARBA00042008"/>
    </source>
</evidence>
<sequence length="253" mass="27816">MHYALFADSNIHDYQRLRVKDKSFTGKTPDESSGDGRLHSRGKEEWKLVNGVPWWYDACPQKFKPIDSFTGTIVEWAVKTGQAVKTDDVVAMVETDKVTVEIRAEIDGVLTEKFAEVDETVDVGGDLYEIDTEGEASTAVASREDLSKDTIASSDELDENLIAEPAQTAKEESSNSGHRSPSIQFLGKEGWARVLSGEPLKEPQQLATVQVLVLDPMYGRPKFTEEEIEALILGGASIAPEVVSHSTGAKFRL</sequence>
<evidence type="ECO:0000313" key="11">
    <source>
        <dbReference type="Proteomes" id="UP000000759"/>
    </source>
</evidence>
<keyword evidence="2" id="KW-0808">Transferase</keyword>
<dbReference type="InterPro" id="IPR011053">
    <property type="entry name" value="Single_hybrid_motif"/>
</dbReference>
<dbReference type="EMBL" id="CM000610">
    <property type="protein sequence ID" value="EEC48850.1"/>
    <property type="molecule type" value="Genomic_DNA"/>
</dbReference>
<dbReference type="GO" id="GO:0043754">
    <property type="term" value="F:dihydrolipoamide branched chain acyltransferase activity"/>
    <property type="evidence" value="ECO:0007669"/>
    <property type="project" value="UniProtKB-EC"/>
</dbReference>
<dbReference type="KEGG" id="pti:PHATRDRAFT_45557"/>
<proteinExistence type="predicted"/>
<protein>
    <recommendedName>
        <fullName evidence="7">Lipoamide acyltransferase component of branched-chain alpha-keto acid dehydrogenase complex, mitochondrial</fullName>
        <ecNumber evidence="6">2.3.1.168</ecNumber>
    </recommendedName>
    <alternativeName>
        <fullName evidence="8">Branched-chain alpha-keto acid dehydrogenase complex component E2</fullName>
    </alternativeName>
</protein>
<evidence type="ECO:0000256" key="3">
    <source>
        <dbReference type="ARBA" id="ARBA00022823"/>
    </source>
</evidence>
<dbReference type="PANTHER" id="PTHR43178">
    <property type="entry name" value="DIHYDROLIPOAMIDE ACETYLTRANSFERASE COMPONENT OF PYRUVATE DEHYDROGENASE COMPLEX"/>
    <property type="match status" value="1"/>
</dbReference>
<dbReference type="SUPFAM" id="SSF111369">
    <property type="entry name" value="HlyD-like secretion proteins"/>
    <property type="match status" value="1"/>
</dbReference>
<dbReference type="Gene3D" id="2.40.50.100">
    <property type="match status" value="1"/>
</dbReference>
<dbReference type="GO" id="GO:0031405">
    <property type="term" value="F:lipoic acid binding"/>
    <property type="evidence" value="ECO:0007669"/>
    <property type="project" value="TreeGrafter"/>
</dbReference>
<dbReference type="InterPro" id="IPR000089">
    <property type="entry name" value="Biotin_lipoyl"/>
</dbReference>
<evidence type="ECO:0000259" key="9">
    <source>
        <dbReference type="PROSITE" id="PS50968"/>
    </source>
</evidence>
<dbReference type="STRING" id="556484.B7FY32"/>
<dbReference type="RefSeq" id="XP_002179864.1">
    <property type="nucleotide sequence ID" value="XM_002179828.1"/>
</dbReference>
<evidence type="ECO:0000256" key="4">
    <source>
        <dbReference type="ARBA" id="ARBA00022946"/>
    </source>
</evidence>
<dbReference type="GO" id="GO:0005737">
    <property type="term" value="C:cytoplasm"/>
    <property type="evidence" value="ECO:0007669"/>
    <property type="project" value="TreeGrafter"/>
</dbReference>
<dbReference type="InterPro" id="IPR003016">
    <property type="entry name" value="2-oxoA_DH_lipoyl-BS"/>
</dbReference>
<dbReference type="Proteomes" id="UP000000759">
    <property type="component" value="Chromosome 7"/>
</dbReference>
<dbReference type="OrthoDB" id="5391403at2759"/>
<dbReference type="CDD" id="cd06849">
    <property type="entry name" value="lipoyl_domain"/>
    <property type="match status" value="1"/>
</dbReference>
<keyword evidence="4" id="KW-0809">Transit peptide</keyword>
<reference evidence="11" key="2">
    <citation type="submission" date="2008-08" db="EMBL/GenBank/DDBJ databases">
        <authorList>
            <consortium name="Diatom Consortium"/>
            <person name="Grigoriev I."/>
            <person name="Grimwood J."/>
            <person name="Kuo A."/>
            <person name="Otillar R.P."/>
            <person name="Salamov A."/>
            <person name="Detter J.C."/>
            <person name="Lindquist E."/>
            <person name="Shapiro H."/>
            <person name="Lucas S."/>
            <person name="Glavina del Rio T."/>
            <person name="Pitluck S."/>
            <person name="Rokhsar D."/>
            <person name="Bowler C."/>
        </authorList>
    </citation>
    <scope>GENOME REANNOTATION</scope>
    <source>
        <strain evidence="11">CCAP 1055/1</strain>
    </source>
</reference>
<dbReference type="eggNOG" id="KOG0559">
    <property type="taxonomic scope" value="Eukaryota"/>
</dbReference>
<gene>
    <name evidence="10" type="ORF">PHATRDRAFT_45557</name>
</gene>
<reference evidence="10 11" key="1">
    <citation type="journal article" date="2008" name="Nature">
        <title>The Phaeodactylum genome reveals the evolutionary history of diatom genomes.</title>
        <authorList>
            <person name="Bowler C."/>
            <person name="Allen A.E."/>
            <person name="Badger J.H."/>
            <person name="Grimwood J."/>
            <person name="Jabbari K."/>
            <person name="Kuo A."/>
            <person name="Maheswari U."/>
            <person name="Martens C."/>
            <person name="Maumus F."/>
            <person name="Otillar R.P."/>
            <person name="Rayko E."/>
            <person name="Salamov A."/>
            <person name="Vandepoele K."/>
            <person name="Beszteri B."/>
            <person name="Gruber A."/>
            <person name="Heijde M."/>
            <person name="Katinka M."/>
            <person name="Mock T."/>
            <person name="Valentin K."/>
            <person name="Verret F."/>
            <person name="Berges J.A."/>
            <person name="Brownlee C."/>
            <person name="Cadoret J.P."/>
            <person name="Chiovitti A."/>
            <person name="Choi C.J."/>
            <person name="Coesel S."/>
            <person name="De Martino A."/>
            <person name="Detter J.C."/>
            <person name="Durkin C."/>
            <person name="Falciatore A."/>
            <person name="Fournet J."/>
            <person name="Haruta M."/>
            <person name="Huysman M.J."/>
            <person name="Jenkins B.D."/>
            <person name="Jiroutova K."/>
            <person name="Jorgensen R.E."/>
            <person name="Joubert Y."/>
            <person name="Kaplan A."/>
            <person name="Kroger N."/>
            <person name="Kroth P.G."/>
            <person name="La Roche J."/>
            <person name="Lindquist E."/>
            <person name="Lommer M."/>
            <person name="Martin-Jezequel V."/>
            <person name="Lopez P.J."/>
            <person name="Lucas S."/>
            <person name="Mangogna M."/>
            <person name="McGinnis K."/>
            <person name="Medlin L.K."/>
            <person name="Montsant A."/>
            <person name="Oudot-Le Secq M.P."/>
            <person name="Napoli C."/>
            <person name="Obornik M."/>
            <person name="Parker M.S."/>
            <person name="Petit J.L."/>
            <person name="Porcel B.M."/>
            <person name="Poulsen N."/>
            <person name="Robison M."/>
            <person name="Rychlewski L."/>
            <person name="Rynearson T.A."/>
            <person name="Schmutz J."/>
            <person name="Shapiro H."/>
            <person name="Siaut M."/>
            <person name="Stanley M."/>
            <person name="Sussman M.R."/>
            <person name="Taylor A.R."/>
            <person name="Vardi A."/>
            <person name="von Dassow P."/>
            <person name="Vyverman W."/>
            <person name="Willis A."/>
            <person name="Wyrwicz L.S."/>
            <person name="Rokhsar D.S."/>
            <person name="Weissenbach J."/>
            <person name="Armbrust E.V."/>
            <person name="Green B.R."/>
            <person name="Van de Peer Y."/>
            <person name="Grigoriev I.V."/>
        </authorList>
    </citation>
    <scope>NUCLEOTIDE SEQUENCE [LARGE SCALE GENOMIC DNA]</scope>
    <source>
        <strain evidence="10 11">CCAP 1055/1</strain>
    </source>
</reference>
<evidence type="ECO:0000313" key="10">
    <source>
        <dbReference type="EMBL" id="EEC48850.1"/>
    </source>
</evidence>
<name>B7FY32_PHATC</name>
<evidence type="ECO:0000256" key="1">
    <source>
        <dbReference type="ARBA" id="ARBA00001938"/>
    </source>
</evidence>
<dbReference type="PaxDb" id="2850-Phatr45557"/>
<evidence type="ECO:0000256" key="2">
    <source>
        <dbReference type="ARBA" id="ARBA00022679"/>
    </source>
</evidence>
<feature type="domain" description="Lipoyl-binding" evidence="9">
    <location>
        <begin position="47"/>
        <end position="131"/>
    </location>
</feature>
<comment type="cofactor">
    <cofactor evidence="1">
        <name>(R)-lipoate</name>
        <dbReference type="ChEBI" id="CHEBI:83088"/>
    </cofactor>
</comment>
<dbReference type="EC" id="2.3.1.168" evidence="6"/>
<keyword evidence="5" id="KW-0012">Acyltransferase</keyword>